<dbReference type="SUPFAM" id="SSF103506">
    <property type="entry name" value="Mitochondrial carrier"/>
    <property type="match status" value="1"/>
</dbReference>
<keyword evidence="8 9" id="KW-0472">Membrane</keyword>
<evidence type="ECO:0000256" key="3">
    <source>
        <dbReference type="ARBA" id="ARBA00022692"/>
    </source>
</evidence>
<evidence type="ECO:0000313" key="12">
    <source>
        <dbReference type="Proteomes" id="UP000193920"/>
    </source>
</evidence>
<dbReference type="GO" id="GO:1990519">
    <property type="term" value="P:pyrimidine nucleotide import into mitochondrion"/>
    <property type="evidence" value="ECO:0007669"/>
    <property type="project" value="TreeGrafter"/>
</dbReference>
<keyword evidence="2 10" id="KW-0813">Transport</keyword>
<sequence length="351" mass="39010">MTSDTKGAVKHSKFSFSSHAIAGGVSAVFSATFTCPFEVAKTRQQSALYKNVITFSHNYPAPIRFFIKPFKETGSVMKDVYIKDGPRGLFKGLGPNLIGIIPLRAIHFGVYGFSKQKLTHMNGGVEKPWIHMLSSFCAGFCSTTVTNPLWMVKTRIQLESKKYTASGEALPLKYKNAFQTAKTIYKEEGLKAFSKGLAASYVGLSETTIQFTTYEYFKKLVRQNKEKKDQNKTAKKHSPKVKKFIEWADDFVCAAGAKFIASGITYPHEVLRTRMREVPVNGVSPYTGLVQAAKLIVKTEGVSALYRGLGTHLIRVVPNAAILFSVYEIVLYGHKKYFSKGEEKDGDAGYK</sequence>
<dbReference type="EMBL" id="MCOG01000382">
    <property type="protein sequence ID" value="ORY11385.1"/>
    <property type="molecule type" value="Genomic_DNA"/>
</dbReference>
<evidence type="ECO:0000256" key="7">
    <source>
        <dbReference type="ARBA" id="ARBA00023128"/>
    </source>
</evidence>
<dbReference type="InterPro" id="IPR023395">
    <property type="entry name" value="MCP_dom_sf"/>
</dbReference>
<comment type="similarity">
    <text evidence="10">Belongs to the mitochondrial carrier (TC 2.A.29) family.</text>
</comment>
<feature type="repeat" description="Solcar" evidence="9">
    <location>
        <begin position="126"/>
        <end position="220"/>
    </location>
</feature>
<dbReference type="GO" id="GO:0005743">
    <property type="term" value="C:mitochondrial inner membrane"/>
    <property type="evidence" value="ECO:0007669"/>
    <property type="project" value="UniProtKB-SubCell"/>
</dbReference>
<keyword evidence="3 9" id="KW-0812">Transmembrane</keyword>
<keyword evidence="12" id="KW-1185">Reference proteome</keyword>
<dbReference type="Gene3D" id="1.50.40.10">
    <property type="entry name" value="Mitochondrial carrier domain"/>
    <property type="match status" value="2"/>
</dbReference>
<comment type="subcellular location">
    <subcellularLocation>
        <location evidence="1">Mitochondrion inner membrane</location>
        <topology evidence="1">Multi-pass membrane protein</topology>
    </subcellularLocation>
</comment>
<keyword evidence="7" id="KW-0496">Mitochondrion</keyword>
<evidence type="ECO:0000256" key="9">
    <source>
        <dbReference type="PROSITE-ProRule" id="PRU00282"/>
    </source>
</evidence>
<dbReference type="InterPro" id="IPR049562">
    <property type="entry name" value="SLC25A33/36-like"/>
</dbReference>
<evidence type="ECO:0000256" key="2">
    <source>
        <dbReference type="ARBA" id="ARBA00022448"/>
    </source>
</evidence>
<dbReference type="Pfam" id="PF00153">
    <property type="entry name" value="Mito_carr"/>
    <property type="match status" value="3"/>
</dbReference>
<dbReference type="GO" id="GO:0015218">
    <property type="term" value="F:pyrimidine nucleotide transmembrane transporter activity"/>
    <property type="evidence" value="ECO:0007669"/>
    <property type="project" value="EnsemblFungi"/>
</dbReference>
<dbReference type="InterPro" id="IPR002067">
    <property type="entry name" value="MCP"/>
</dbReference>
<dbReference type="STRING" id="1754190.A0A1Y1ZNJ0"/>
<dbReference type="OrthoDB" id="269120at2759"/>
<dbReference type="InterPro" id="IPR018108">
    <property type="entry name" value="MCP_transmembrane"/>
</dbReference>
<protein>
    <submittedName>
        <fullName evidence="11">Mitochondrial carrier</fullName>
    </submittedName>
</protein>
<dbReference type="AlphaFoldDB" id="A0A1Y1ZNJ0"/>
<keyword evidence="5" id="KW-0999">Mitochondrion inner membrane</keyword>
<dbReference type="PANTHER" id="PTHR45829">
    <property type="entry name" value="MITOCHONDRIAL CARRIER PROTEIN RIM2"/>
    <property type="match status" value="1"/>
</dbReference>
<dbReference type="PRINTS" id="PR00926">
    <property type="entry name" value="MITOCARRIER"/>
</dbReference>
<accession>A0A1Y1ZNJ0</accession>
<dbReference type="Proteomes" id="UP000193920">
    <property type="component" value="Unassembled WGS sequence"/>
</dbReference>
<comment type="caution">
    <text evidence="11">The sequence shown here is derived from an EMBL/GenBank/DDBJ whole genome shotgun (WGS) entry which is preliminary data.</text>
</comment>
<organism evidence="11 12">
    <name type="scientific">Neocallimastix californiae</name>
    <dbReference type="NCBI Taxonomy" id="1754190"/>
    <lineage>
        <taxon>Eukaryota</taxon>
        <taxon>Fungi</taxon>
        <taxon>Fungi incertae sedis</taxon>
        <taxon>Chytridiomycota</taxon>
        <taxon>Chytridiomycota incertae sedis</taxon>
        <taxon>Neocallimastigomycetes</taxon>
        <taxon>Neocallimastigales</taxon>
        <taxon>Neocallimastigaceae</taxon>
        <taxon>Neocallimastix</taxon>
    </lineage>
</organism>
<dbReference type="GO" id="GO:0030001">
    <property type="term" value="P:metal ion transport"/>
    <property type="evidence" value="ECO:0007669"/>
    <property type="project" value="EnsemblFungi"/>
</dbReference>
<keyword evidence="4" id="KW-0677">Repeat</keyword>
<dbReference type="PANTHER" id="PTHR45829:SF4">
    <property type="entry name" value="MITOCHONDRIAL CARRIER PROTEIN RIM2"/>
    <property type="match status" value="1"/>
</dbReference>
<evidence type="ECO:0000256" key="5">
    <source>
        <dbReference type="ARBA" id="ARBA00022792"/>
    </source>
</evidence>
<feature type="repeat" description="Solcar" evidence="9">
    <location>
        <begin position="245"/>
        <end position="333"/>
    </location>
</feature>
<evidence type="ECO:0000256" key="4">
    <source>
        <dbReference type="ARBA" id="ARBA00022737"/>
    </source>
</evidence>
<keyword evidence="6" id="KW-1133">Transmembrane helix</keyword>
<feature type="repeat" description="Solcar" evidence="9">
    <location>
        <begin position="14"/>
        <end position="117"/>
    </location>
</feature>
<name>A0A1Y1ZNJ0_9FUNG</name>
<evidence type="ECO:0000256" key="10">
    <source>
        <dbReference type="RuleBase" id="RU000488"/>
    </source>
</evidence>
<evidence type="ECO:0000256" key="6">
    <source>
        <dbReference type="ARBA" id="ARBA00022989"/>
    </source>
</evidence>
<evidence type="ECO:0000313" key="11">
    <source>
        <dbReference type="EMBL" id="ORY11385.1"/>
    </source>
</evidence>
<gene>
    <name evidence="11" type="ORF">LY90DRAFT_392444</name>
</gene>
<evidence type="ECO:0000256" key="8">
    <source>
        <dbReference type="ARBA" id="ARBA00023136"/>
    </source>
</evidence>
<reference evidence="11 12" key="1">
    <citation type="submission" date="2016-08" db="EMBL/GenBank/DDBJ databases">
        <title>A Parts List for Fungal Cellulosomes Revealed by Comparative Genomics.</title>
        <authorList>
            <consortium name="DOE Joint Genome Institute"/>
            <person name="Haitjema C.H."/>
            <person name="Gilmore S.P."/>
            <person name="Henske J.K."/>
            <person name="Solomon K.V."/>
            <person name="De Groot R."/>
            <person name="Kuo A."/>
            <person name="Mondo S.J."/>
            <person name="Salamov A.A."/>
            <person name="Labutti K."/>
            <person name="Zhao Z."/>
            <person name="Chiniquy J."/>
            <person name="Barry K."/>
            <person name="Brewer H.M."/>
            <person name="Purvine S.O."/>
            <person name="Wright A.T."/>
            <person name="Boxma B."/>
            <person name="Van Alen T."/>
            <person name="Hackstein J.H."/>
            <person name="Baker S.E."/>
            <person name="Grigoriev I.V."/>
            <person name="O'Malley M.A."/>
        </authorList>
    </citation>
    <scope>NUCLEOTIDE SEQUENCE [LARGE SCALE GENOMIC DNA]</scope>
    <source>
        <strain evidence="11 12">G1</strain>
    </source>
</reference>
<evidence type="ECO:0000256" key="1">
    <source>
        <dbReference type="ARBA" id="ARBA00004448"/>
    </source>
</evidence>
<dbReference type="PROSITE" id="PS50920">
    <property type="entry name" value="SOLCAR"/>
    <property type="match status" value="3"/>
</dbReference>
<proteinExistence type="inferred from homology"/>